<feature type="region of interest" description="Disordered" evidence="1">
    <location>
        <begin position="285"/>
        <end position="306"/>
    </location>
</feature>
<dbReference type="HOGENOM" id="CLU_909471_0_0_1"/>
<dbReference type="AlphaFoldDB" id="A0A0C3S034"/>
<sequence>MSSLAMIQTATQEPEQPFGRGAVAMSELDLSFLVEERIKHQTEHERRSVRVGATQHQPATPQMTARQQLIHGVNRLIRQEQARSTTTGTLRLARWTGTGPTVSQTAAAGGNSANAAVVATAAAQNVIKSRTSIFSKAQVPAVALLANGRVSQLRPFILGDFGFMFDEKYGVLLGKVIALYAKSGGKAARHGSVESLTSIGALSNVLLQVFEPMYANQFRAVPRATAVFHTKHFVLLRPIAFLCVLHRMPKIASEGFILTLEGTDMDIFRQLSGARDTLQEAMRLSRKRTKKLQQQDDTEKVDDDAS</sequence>
<name>A0A0C3S034_PHLG1</name>
<dbReference type="STRING" id="745531.A0A0C3S034"/>
<evidence type="ECO:0000313" key="2">
    <source>
        <dbReference type="EMBL" id="KIP02217.1"/>
    </source>
</evidence>
<proteinExistence type="predicted"/>
<evidence type="ECO:0000256" key="1">
    <source>
        <dbReference type="SAM" id="MobiDB-lite"/>
    </source>
</evidence>
<dbReference type="OrthoDB" id="3268677at2759"/>
<organism evidence="2 3">
    <name type="scientific">Phlebiopsis gigantea (strain 11061_1 CR5-6)</name>
    <name type="common">White-rot fungus</name>
    <name type="synonym">Peniophora gigantea</name>
    <dbReference type="NCBI Taxonomy" id="745531"/>
    <lineage>
        <taxon>Eukaryota</taxon>
        <taxon>Fungi</taxon>
        <taxon>Dikarya</taxon>
        <taxon>Basidiomycota</taxon>
        <taxon>Agaricomycotina</taxon>
        <taxon>Agaricomycetes</taxon>
        <taxon>Polyporales</taxon>
        <taxon>Phanerochaetaceae</taxon>
        <taxon>Phlebiopsis</taxon>
    </lineage>
</organism>
<reference evidence="2 3" key="1">
    <citation type="journal article" date="2014" name="PLoS Genet.">
        <title>Analysis of the Phlebiopsis gigantea genome, transcriptome and secretome provides insight into its pioneer colonization strategies of wood.</title>
        <authorList>
            <person name="Hori C."/>
            <person name="Ishida T."/>
            <person name="Igarashi K."/>
            <person name="Samejima M."/>
            <person name="Suzuki H."/>
            <person name="Master E."/>
            <person name="Ferreira P."/>
            <person name="Ruiz-Duenas F.J."/>
            <person name="Held B."/>
            <person name="Canessa P."/>
            <person name="Larrondo L.F."/>
            <person name="Schmoll M."/>
            <person name="Druzhinina I.S."/>
            <person name="Kubicek C.P."/>
            <person name="Gaskell J.A."/>
            <person name="Kersten P."/>
            <person name="St John F."/>
            <person name="Glasner J."/>
            <person name="Sabat G."/>
            <person name="Splinter BonDurant S."/>
            <person name="Syed K."/>
            <person name="Yadav J."/>
            <person name="Mgbeahuruike A.C."/>
            <person name="Kovalchuk A."/>
            <person name="Asiegbu F.O."/>
            <person name="Lackner G."/>
            <person name="Hoffmeister D."/>
            <person name="Rencoret J."/>
            <person name="Gutierrez A."/>
            <person name="Sun H."/>
            <person name="Lindquist E."/>
            <person name="Barry K."/>
            <person name="Riley R."/>
            <person name="Grigoriev I.V."/>
            <person name="Henrissat B."/>
            <person name="Kues U."/>
            <person name="Berka R.M."/>
            <person name="Martinez A.T."/>
            <person name="Covert S.F."/>
            <person name="Blanchette R.A."/>
            <person name="Cullen D."/>
        </authorList>
    </citation>
    <scope>NUCLEOTIDE SEQUENCE [LARGE SCALE GENOMIC DNA]</scope>
    <source>
        <strain evidence="2 3">11061_1 CR5-6</strain>
    </source>
</reference>
<keyword evidence="3" id="KW-1185">Reference proteome</keyword>
<protein>
    <submittedName>
        <fullName evidence="2">Uncharacterized protein</fullName>
    </submittedName>
</protein>
<gene>
    <name evidence="2" type="ORF">PHLGIDRAFT_122667</name>
</gene>
<feature type="region of interest" description="Disordered" evidence="1">
    <location>
        <begin position="41"/>
        <end position="62"/>
    </location>
</feature>
<evidence type="ECO:0000313" key="3">
    <source>
        <dbReference type="Proteomes" id="UP000053257"/>
    </source>
</evidence>
<accession>A0A0C3S034</accession>
<dbReference type="Proteomes" id="UP000053257">
    <property type="component" value="Unassembled WGS sequence"/>
</dbReference>
<dbReference type="EMBL" id="KN840692">
    <property type="protein sequence ID" value="KIP02217.1"/>
    <property type="molecule type" value="Genomic_DNA"/>
</dbReference>